<dbReference type="GO" id="GO:0003700">
    <property type="term" value="F:DNA-binding transcription factor activity"/>
    <property type="evidence" value="ECO:0007669"/>
    <property type="project" value="InterPro"/>
</dbReference>
<gene>
    <name evidence="5" type="ORF">FIV42_16060</name>
</gene>
<evidence type="ECO:0000259" key="4">
    <source>
        <dbReference type="PROSITE" id="PS50987"/>
    </source>
</evidence>
<dbReference type="Proteomes" id="UP000315995">
    <property type="component" value="Chromosome"/>
</dbReference>
<sequence length="123" mass="13052">MSTESKECCPPPAAPEEVSGAEVFDADQLAAYAKALGHPARVAIMRLLMEKNACICGEIVDELPLAQSTVSQHLKQLKAAGLIRGEVDGPRVCYCVEPAAVARFRALVDLFVSPGSPSNEEAQ</sequence>
<evidence type="ECO:0000313" key="6">
    <source>
        <dbReference type="Proteomes" id="UP000315995"/>
    </source>
</evidence>
<dbReference type="SMART" id="SM00418">
    <property type="entry name" value="HTH_ARSR"/>
    <property type="match status" value="1"/>
</dbReference>
<dbReference type="InterPro" id="IPR036390">
    <property type="entry name" value="WH_DNA-bd_sf"/>
</dbReference>
<evidence type="ECO:0000256" key="1">
    <source>
        <dbReference type="ARBA" id="ARBA00023015"/>
    </source>
</evidence>
<dbReference type="EMBL" id="CP041186">
    <property type="protein sequence ID" value="QDG52200.1"/>
    <property type="molecule type" value="Genomic_DNA"/>
</dbReference>
<protein>
    <submittedName>
        <fullName evidence="5">Winged helix-turn-helix transcriptional regulator</fullName>
    </submittedName>
</protein>
<dbReference type="InterPro" id="IPR001845">
    <property type="entry name" value="HTH_ArsR_DNA-bd_dom"/>
</dbReference>
<dbReference type="CDD" id="cd00090">
    <property type="entry name" value="HTH_ARSR"/>
    <property type="match status" value="1"/>
</dbReference>
<dbReference type="InterPro" id="IPR051081">
    <property type="entry name" value="HTH_MetalResp_TranReg"/>
</dbReference>
<dbReference type="Pfam" id="PF01022">
    <property type="entry name" value="HTH_5"/>
    <property type="match status" value="1"/>
</dbReference>
<dbReference type="RefSeq" id="WP_141198672.1">
    <property type="nucleotide sequence ID" value="NZ_CP041186.1"/>
</dbReference>
<feature type="domain" description="HTH arsR-type" evidence="4">
    <location>
        <begin position="21"/>
        <end position="116"/>
    </location>
</feature>
<dbReference type="OrthoDB" id="9800049at2"/>
<dbReference type="PROSITE" id="PS50987">
    <property type="entry name" value="HTH_ARSR_2"/>
    <property type="match status" value="1"/>
</dbReference>
<name>A0A4Y6PVD3_PERCE</name>
<evidence type="ECO:0000256" key="3">
    <source>
        <dbReference type="ARBA" id="ARBA00023163"/>
    </source>
</evidence>
<proteinExistence type="predicted"/>
<dbReference type="GO" id="GO:0003677">
    <property type="term" value="F:DNA binding"/>
    <property type="evidence" value="ECO:0007669"/>
    <property type="project" value="UniProtKB-KW"/>
</dbReference>
<accession>A0A5B8Y631</accession>
<keyword evidence="3" id="KW-0804">Transcription</keyword>
<accession>A0A4Y6PVD3</accession>
<dbReference type="AlphaFoldDB" id="A0A4Y6PVD3"/>
<dbReference type="PANTHER" id="PTHR33154:SF15">
    <property type="entry name" value="REGULATORY PROTEIN ARSR"/>
    <property type="match status" value="1"/>
</dbReference>
<dbReference type="SUPFAM" id="SSF46785">
    <property type="entry name" value="Winged helix' DNA-binding domain"/>
    <property type="match status" value="1"/>
</dbReference>
<dbReference type="PANTHER" id="PTHR33154">
    <property type="entry name" value="TRANSCRIPTIONAL REGULATOR, ARSR FAMILY"/>
    <property type="match status" value="1"/>
</dbReference>
<keyword evidence="6" id="KW-1185">Reference proteome</keyword>
<organism evidence="5 6">
    <name type="scientific">Persicimonas caeni</name>
    <dbReference type="NCBI Taxonomy" id="2292766"/>
    <lineage>
        <taxon>Bacteria</taxon>
        <taxon>Deltaproteobacteria</taxon>
        <taxon>Bradymonadales</taxon>
        <taxon>Bradymonadaceae</taxon>
        <taxon>Persicimonas</taxon>
    </lineage>
</organism>
<keyword evidence="1" id="KW-0805">Transcription regulation</keyword>
<dbReference type="PRINTS" id="PR00778">
    <property type="entry name" value="HTHARSR"/>
</dbReference>
<keyword evidence="2" id="KW-0238">DNA-binding</keyword>
<dbReference type="InterPro" id="IPR036388">
    <property type="entry name" value="WH-like_DNA-bd_sf"/>
</dbReference>
<reference evidence="5 6" key="1">
    <citation type="submission" date="2019-06" db="EMBL/GenBank/DDBJ databases">
        <title>Persicimonas caeni gen. nov., sp. nov., a predatory bacterium isolated from solar saltern.</title>
        <authorList>
            <person name="Wang S."/>
        </authorList>
    </citation>
    <scope>NUCLEOTIDE SEQUENCE [LARGE SCALE GENOMIC DNA]</scope>
    <source>
        <strain evidence="5 6">YN101</strain>
    </source>
</reference>
<dbReference type="Gene3D" id="1.10.10.10">
    <property type="entry name" value="Winged helix-like DNA-binding domain superfamily/Winged helix DNA-binding domain"/>
    <property type="match status" value="1"/>
</dbReference>
<dbReference type="NCBIfam" id="NF033788">
    <property type="entry name" value="HTH_metalloreg"/>
    <property type="match status" value="1"/>
</dbReference>
<evidence type="ECO:0000256" key="2">
    <source>
        <dbReference type="ARBA" id="ARBA00023125"/>
    </source>
</evidence>
<dbReference type="InterPro" id="IPR011991">
    <property type="entry name" value="ArsR-like_HTH"/>
</dbReference>
<evidence type="ECO:0000313" key="5">
    <source>
        <dbReference type="EMBL" id="QDG52200.1"/>
    </source>
</evidence>